<evidence type="ECO:0000256" key="4">
    <source>
        <dbReference type="ARBA" id="ARBA00022695"/>
    </source>
</evidence>
<evidence type="ECO:0000256" key="2">
    <source>
        <dbReference type="ARBA" id="ARBA00022679"/>
    </source>
</evidence>
<evidence type="ECO:0000256" key="9">
    <source>
        <dbReference type="RuleBase" id="RU003953"/>
    </source>
</evidence>
<evidence type="ECO:0000256" key="8">
    <source>
        <dbReference type="ARBA" id="ARBA00022884"/>
    </source>
</evidence>
<dbReference type="EMBL" id="JACJVQ010000013">
    <property type="protein sequence ID" value="MBB6635353.1"/>
    <property type="molecule type" value="Genomic_DNA"/>
</dbReference>
<keyword evidence="5" id="KW-0479">Metal-binding</keyword>
<evidence type="ECO:0000259" key="11">
    <source>
        <dbReference type="Pfam" id="PF12627"/>
    </source>
</evidence>
<dbReference type="SUPFAM" id="SSF81891">
    <property type="entry name" value="Poly A polymerase C-terminal region-like"/>
    <property type="match status" value="1"/>
</dbReference>
<dbReference type="InterPro" id="IPR032828">
    <property type="entry name" value="PolyA_RNA-bd"/>
</dbReference>
<evidence type="ECO:0000256" key="5">
    <source>
        <dbReference type="ARBA" id="ARBA00022723"/>
    </source>
</evidence>
<keyword evidence="7" id="KW-0460">Magnesium</keyword>
<accession>A0A841SSM9</accession>
<dbReference type="GO" id="GO:0000166">
    <property type="term" value="F:nucleotide binding"/>
    <property type="evidence" value="ECO:0007669"/>
    <property type="project" value="UniProtKB-KW"/>
</dbReference>
<dbReference type="InterPro" id="IPR050264">
    <property type="entry name" value="Bact_CCA-adding_enz_type3_sf"/>
</dbReference>
<dbReference type="AlphaFoldDB" id="A0A841SSM9"/>
<dbReference type="PANTHER" id="PTHR46173">
    <property type="entry name" value="CCA TRNA NUCLEOTIDYLTRANSFERASE 1, MITOCHONDRIAL"/>
    <property type="match status" value="1"/>
</dbReference>
<evidence type="ECO:0000256" key="7">
    <source>
        <dbReference type="ARBA" id="ARBA00022842"/>
    </source>
</evidence>
<dbReference type="SUPFAM" id="SSF81301">
    <property type="entry name" value="Nucleotidyltransferase"/>
    <property type="match status" value="1"/>
</dbReference>
<dbReference type="InterPro" id="IPR043519">
    <property type="entry name" value="NT_sf"/>
</dbReference>
<evidence type="ECO:0000313" key="13">
    <source>
        <dbReference type="EMBL" id="MBB6635353.1"/>
    </source>
</evidence>
<dbReference type="PANTHER" id="PTHR46173:SF1">
    <property type="entry name" value="CCA TRNA NUCLEOTIDYLTRANSFERASE 1, MITOCHONDRIAL"/>
    <property type="match status" value="1"/>
</dbReference>
<dbReference type="Pfam" id="PF12627">
    <property type="entry name" value="PolyA_pol_RNAbd"/>
    <property type="match status" value="1"/>
</dbReference>
<feature type="domain" description="tRNA nucleotidyltransferase/poly(A) polymerase RNA and SrmB- binding" evidence="11">
    <location>
        <begin position="172"/>
        <end position="226"/>
    </location>
</feature>
<evidence type="ECO:0000313" key="14">
    <source>
        <dbReference type="Proteomes" id="UP000535838"/>
    </source>
</evidence>
<keyword evidence="3" id="KW-0819">tRNA processing</keyword>
<evidence type="ECO:0000256" key="3">
    <source>
        <dbReference type="ARBA" id="ARBA00022694"/>
    </source>
</evidence>
<name>A0A841SSM9_9BACL</name>
<dbReference type="Gene3D" id="1.10.246.80">
    <property type="match status" value="1"/>
</dbReference>
<feature type="domain" description="CCA-adding enzyme C-terminal" evidence="12">
    <location>
        <begin position="248"/>
        <end position="406"/>
    </location>
</feature>
<keyword evidence="2 9" id="KW-0808">Transferase</keyword>
<comment type="caution">
    <text evidence="13">The sequence shown here is derived from an EMBL/GenBank/DDBJ whole genome shotgun (WGS) entry which is preliminary data.</text>
</comment>
<dbReference type="InterPro" id="IPR002646">
    <property type="entry name" value="PolA_pol_head_dom"/>
</dbReference>
<dbReference type="GO" id="GO:0008033">
    <property type="term" value="P:tRNA processing"/>
    <property type="evidence" value="ECO:0007669"/>
    <property type="project" value="UniProtKB-KW"/>
</dbReference>
<gene>
    <name evidence="13" type="ORF">H7B67_14635</name>
</gene>
<dbReference type="InterPro" id="IPR032810">
    <property type="entry name" value="CCA-adding_enz_C"/>
</dbReference>
<dbReference type="Gene3D" id="1.10.3090.10">
    <property type="entry name" value="cca-adding enzyme, domain 2"/>
    <property type="match status" value="1"/>
</dbReference>
<organism evidence="13 14">
    <name type="scientific">Cohnella thailandensis</name>
    <dbReference type="NCBI Taxonomy" id="557557"/>
    <lineage>
        <taxon>Bacteria</taxon>
        <taxon>Bacillati</taxon>
        <taxon>Bacillota</taxon>
        <taxon>Bacilli</taxon>
        <taxon>Bacillales</taxon>
        <taxon>Paenibacillaceae</taxon>
        <taxon>Cohnella</taxon>
    </lineage>
</organism>
<dbReference type="GO" id="GO:0046872">
    <property type="term" value="F:metal ion binding"/>
    <property type="evidence" value="ECO:0007669"/>
    <property type="project" value="UniProtKB-KW"/>
</dbReference>
<keyword evidence="8 9" id="KW-0694">RNA-binding</keyword>
<feature type="domain" description="Poly A polymerase head" evidence="10">
    <location>
        <begin position="25"/>
        <end position="145"/>
    </location>
</feature>
<dbReference type="CDD" id="cd05398">
    <property type="entry name" value="NT_ClassII-CCAase"/>
    <property type="match status" value="1"/>
</dbReference>
<comment type="cofactor">
    <cofactor evidence="1">
        <name>Mg(2+)</name>
        <dbReference type="ChEBI" id="CHEBI:18420"/>
    </cofactor>
</comment>
<protein>
    <submittedName>
        <fullName evidence="13">CCA tRNA nucleotidyltransferase</fullName>
        <ecNumber evidence="13">2.7.7.72</ecNumber>
    </submittedName>
</protein>
<dbReference type="Proteomes" id="UP000535838">
    <property type="component" value="Unassembled WGS sequence"/>
</dbReference>
<dbReference type="RefSeq" id="WP_185120589.1">
    <property type="nucleotide sequence ID" value="NZ_JACJVQ010000013.1"/>
</dbReference>
<proteinExistence type="inferred from homology"/>
<dbReference type="GO" id="GO:0004810">
    <property type="term" value="F:CCA tRNA nucleotidyltransferase activity"/>
    <property type="evidence" value="ECO:0007669"/>
    <property type="project" value="UniProtKB-EC"/>
</dbReference>
<dbReference type="Pfam" id="PF13735">
    <property type="entry name" value="tRNA_NucTran2_2"/>
    <property type="match status" value="1"/>
</dbReference>
<dbReference type="Gene3D" id="3.30.460.10">
    <property type="entry name" value="Beta Polymerase, domain 2"/>
    <property type="match status" value="1"/>
</dbReference>
<dbReference type="NCBIfam" id="NF009814">
    <property type="entry name" value="PRK13299.1"/>
    <property type="match status" value="1"/>
</dbReference>
<evidence type="ECO:0000259" key="12">
    <source>
        <dbReference type="Pfam" id="PF13735"/>
    </source>
</evidence>
<sequence length="417" mass="46574">MPRQEAIWEEGIRVASALEAAGHEAYLVGGCVRDRLLGRELHDIDIATSALPEQVMALFPKVVPTGLPHGTVTVLIGESAFEVTTFRHETSYSDSRHPDEVAFVRDVKEDLARRDFTVNAIAYGTNGVMIDPFGGQEDLKRRIVRCVGAAGERFGEDALRMLRGIRFAAEFDFEIDEEAWRGILSQRERLQRIAMERVGSELDKMLAGLHPSKAIRLLRTSGLLAHAKESLYPPLPAIEGTEAGWHRLDRVELRWAAVLLLAGADSAQADDWLRKLKFSSRRVAEVSAIAALRGYLDESRKPIDRERWTAAVLRYGVKSAADYIAIARAFPSVDRSQWDSGVGIERADVWLREMSAATVKELAVRGDELVRLLGREAGPWISEELNRLLLLVALNKLKNEAQALKAEAKRHWTDQNV</sequence>
<reference evidence="13 14" key="1">
    <citation type="submission" date="2020-08" db="EMBL/GenBank/DDBJ databases">
        <title>Cohnella phylogeny.</title>
        <authorList>
            <person name="Dunlap C."/>
        </authorList>
    </citation>
    <scope>NUCLEOTIDE SEQUENCE [LARGE SCALE GENOMIC DNA]</scope>
    <source>
        <strain evidence="13 14">DSM 25241</strain>
    </source>
</reference>
<keyword evidence="4 13" id="KW-0548">Nucleotidyltransferase</keyword>
<comment type="similarity">
    <text evidence="9">Belongs to the tRNA nucleotidyltransferase/poly(A) polymerase family.</text>
</comment>
<evidence type="ECO:0000259" key="10">
    <source>
        <dbReference type="Pfam" id="PF01743"/>
    </source>
</evidence>
<evidence type="ECO:0000256" key="1">
    <source>
        <dbReference type="ARBA" id="ARBA00001946"/>
    </source>
</evidence>
<keyword evidence="6" id="KW-0547">Nucleotide-binding</keyword>
<keyword evidence="14" id="KW-1185">Reference proteome</keyword>
<dbReference type="Pfam" id="PF01743">
    <property type="entry name" value="PolyA_pol"/>
    <property type="match status" value="1"/>
</dbReference>
<dbReference type="GO" id="GO:0000049">
    <property type="term" value="F:tRNA binding"/>
    <property type="evidence" value="ECO:0007669"/>
    <property type="project" value="TreeGrafter"/>
</dbReference>
<dbReference type="EC" id="2.7.7.72" evidence="13"/>
<evidence type="ECO:0000256" key="6">
    <source>
        <dbReference type="ARBA" id="ARBA00022741"/>
    </source>
</evidence>